<reference evidence="3 4" key="1">
    <citation type="submission" date="2020-08" db="EMBL/GenBank/DDBJ databases">
        <title>Sequencing the genomes of 1000 actinobacteria strains.</title>
        <authorList>
            <person name="Klenk H.-P."/>
        </authorList>
    </citation>
    <scope>NUCLEOTIDE SEQUENCE [LARGE SCALE GENOMIC DNA]</scope>
    <source>
        <strain evidence="3 4">DSM 105784</strain>
    </source>
</reference>
<dbReference type="EC" id="5.1.99.1" evidence="3"/>
<dbReference type="EMBL" id="JACHMJ010000001">
    <property type="protein sequence ID" value="MBB5842106.1"/>
    <property type="molecule type" value="Genomic_DNA"/>
</dbReference>
<dbReference type="GO" id="GO:0046491">
    <property type="term" value="P:L-methylmalonyl-CoA metabolic process"/>
    <property type="evidence" value="ECO:0007669"/>
    <property type="project" value="TreeGrafter"/>
</dbReference>
<name>A0A841AK57_9MICO</name>
<organism evidence="3 4">
    <name type="scientific">Conyzicola lurida</name>
    <dbReference type="NCBI Taxonomy" id="1172621"/>
    <lineage>
        <taxon>Bacteria</taxon>
        <taxon>Bacillati</taxon>
        <taxon>Actinomycetota</taxon>
        <taxon>Actinomycetes</taxon>
        <taxon>Micrococcales</taxon>
        <taxon>Microbacteriaceae</taxon>
        <taxon>Conyzicola</taxon>
    </lineage>
</organism>
<dbReference type="SUPFAM" id="SSF54593">
    <property type="entry name" value="Glyoxalase/Bleomycin resistance protein/Dihydroxybiphenyl dioxygenase"/>
    <property type="match status" value="1"/>
</dbReference>
<dbReference type="Gene3D" id="3.10.180.10">
    <property type="entry name" value="2,3-Dihydroxybiphenyl 1,2-Dioxygenase, domain 1"/>
    <property type="match status" value="1"/>
</dbReference>
<proteinExistence type="predicted"/>
<sequence length="135" mass="14720">MISSHVGRLDHVGIAVRDADAAIPYYRDALGFPVVGDEIATDPGVRLVYLDAGNAFIQLVEPVRDDAPVAIWLRTHPEGLHHVCFRTDDLRACERELNGPGDSSIFRAGRGDNAFFLTTEPSNTKIEIVGPPVVE</sequence>
<keyword evidence="3" id="KW-0413">Isomerase</keyword>
<evidence type="ECO:0000259" key="2">
    <source>
        <dbReference type="PROSITE" id="PS51819"/>
    </source>
</evidence>
<dbReference type="PANTHER" id="PTHR43048">
    <property type="entry name" value="METHYLMALONYL-COA EPIMERASE"/>
    <property type="match status" value="1"/>
</dbReference>
<dbReference type="PANTHER" id="PTHR43048:SF3">
    <property type="entry name" value="METHYLMALONYL-COA EPIMERASE, MITOCHONDRIAL"/>
    <property type="match status" value="1"/>
</dbReference>
<keyword evidence="1" id="KW-0479">Metal-binding</keyword>
<dbReference type="GO" id="GO:0004493">
    <property type="term" value="F:methylmalonyl-CoA epimerase activity"/>
    <property type="evidence" value="ECO:0007669"/>
    <property type="project" value="UniProtKB-EC"/>
</dbReference>
<feature type="domain" description="VOC" evidence="2">
    <location>
        <begin position="8"/>
        <end position="131"/>
    </location>
</feature>
<dbReference type="PROSITE" id="PS51819">
    <property type="entry name" value="VOC"/>
    <property type="match status" value="1"/>
</dbReference>
<evidence type="ECO:0000256" key="1">
    <source>
        <dbReference type="ARBA" id="ARBA00022723"/>
    </source>
</evidence>
<dbReference type="AlphaFoldDB" id="A0A841AK57"/>
<keyword evidence="4" id="KW-1185">Reference proteome</keyword>
<dbReference type="InterPro" id="IPR029068">
    <property type="entry name" value="Glyas_Bleomycin-R_OHBP_Dase"/>
</dbReference>
<gene>
    <name evidence="3" type="ORF">HD599_000429</name>
</gene>
<dbReference type="InterPro" id="IPR051785">
    <property type="entry name" value="MMCE/EMCE_epimerase"/>
</dbReference>
<protein>
    <submittedName>
        <fullName evidence="3">Methylmalonyl-CoA/ethylmalonyl-CoA epimerase</fullName>
        <ecNumber evidence="3">5.1.99.1</ecNumber>
    </submittedName>
</protein>
<dbReference type="Pfam" id="PF13669">
    <property type="entry name" value="Glyoxalase_4"/>
    <property type="match status" value="1"/>
</dbReference>
<dbReference type="GO" id="GO:0046872">
    <property type="term" value="F:metal ion binding"/>
    <property type="evidence" value="ECO:0007669"/>
    <property type="project" value="UniProtKB-KW"/>
</dbReference>
<accession>A0A841AK57</accession>
<evidence type="ECO:0000313" key="3">
    <source>
        <dbReference type="EMBL" id="MBB5842106.1"/>
    </source>
</evidence>
<dbReference type="RefSeq" id="WP_184233220.1">
    <property type="nucleotide sequence ID" value="NZ_JACHMJ010000001.1"/>
</dbReference>
<dbReference type="Proteomes" id="UP000536685">
    <property type="component" value="Unassembled WGS sequence"/>
</dbReference>
<evidence type="ECO:0000313" key="4">
    <source>
        <dbReference type="Proteomes" id="UP000536685"/>
    </source>
</evidence>
<dbReference type="InterPro" id="IPR037523">
    <property type="entry name" value="VOC_core"/>
</dbReference>
<comment type="caution">
    <text evidence="3">The sequence shown here is derived from an EMBL/GenBank/DDBJ whole genome shotgun (WGS) entry which is preliminary data.</text>
</comment>